<dbReference type="EC" id="2.7.1.23" evidence="6"/>
<evidence type="ECO:0000256" key="2">
    <source>
        <dbReference type="ARBA" id="ARBA00022777"/>
    </source>
</evidence>
<comment type="caution">
    <text evidence="7">The sequence shown here is derived from an EMBL/GenBank/DDBJ whole genome shotgun (WGS) entry which is preliminary data.</text>
</comment>
<dbReference type="GO" id="GO:0005524">
    <property type="term" value="F:ATP binding"/>
    <property type="evidence" value="ECO:0007669"/>
    <property type="project" value="UniProtKB-KW"/>
</dbReference>
<feature type="active site" description="Proton acceptor" evidence="6">
    <location>
        <position position="53"/>
    </location>
</feature>
<proteinExistence type="inferred from homology"/>
<accession>A0A521G011</accession>
<keyword evidence="2 6" id="KW-0418">Kinase</keyword>
<dbReference type="PANTHER" id="PTHR20275:SF0">
    <property type="entry name" value="NAD KINASE"/>
    <property type="match status" value="1"/>
</dbReference>
<dbReference type="GO" id="GO:0046872">
    <property type="term" value="F:metal ion binding"/>
    <property type="evidence" value="ECO:0007669"/>
    <property type="project" value="UniProtKB-UniRule"/>
</dbReference>
<feature type="binding site" evidence="6">
    <location>
        <position position="157"/>
    </location>
    <ligand>
        <name>NAD(+)</name>
        <dbReference type="ChEBI" id="CHEBI:57540"/>
    </ligand>
</feature>
<keyword evidence="6" id="KW-0963">Cytoplasm</keyword>
<dbReference type="Gene3D" id="3.40.50.10330">
    <property type="entry name" value="Probable inorganic polyphosphate/atp-NAD kinase, domain 1"/>
    <property type="match status" value="1"/>
</dbReference>
<keyword evidence="4 6" id="KW-0520">NAD</keyword>
<dbReference type="GO" id="GO:0051287">
    <property type="term" value="F:NAD binding"/>
    <property type="evidence" value="ECO:0007669"/>
    <property type="project" value="UniProtKB-ARBA"/>
</dbReference>
<dbReference type="GO" id="GO:0005737">
    <property type="term" value="C:cytoplasm"/>
    <property type="evidence" value="ECO:0007669"/>
    <property type="project" value="UniProtKB-SubCell"/>
</dbReference>
<dbReference type="EMBL" id="NQJD01000029">
    <property type="protein sequence ID" value="TAA74363.1"/>
    <property type="molecule type" value="Genomic_DNA"/>
</dbReference>
<evidence type="ECO:0000256" key="6">
    <source>
        <dbReference type="HAMAP-Rule" id="MF_00361"/>
    </source>
</evidence>
<comment type="catalytic activity">
    <reaction evidence="5 6">
        <text>NAD(+) + ATP = ADP + NADP(+) + H(+)</text>
        <dbReference type="Rhea" id="RHEA:18629"/>
        <dbReference type="ChEBI" id="CHEBI:15378"/>
        <dbReference type="ChEBI" id="CHEBI:30616"/>
        <dbReference type="ChEBI" id="CHEBI:57540"/>
        <dbReference type="ChEBI" id="CHEBI:58349"/>
        <dbReference type="ChEBI" id="CHEBI:456216"/>
        <dbReference type="EC" id="2.7.1.23"/>
    </reaction>
</comment>
<dbReference type="SUPFAM" id="SSF111331">
    <property type="entry name" value="NAD kinase/diacylglycerol kinase-like"/>
    <property type="match status" value="1"/>
</dbReference>
<feature type="binding site" evidence="6">
    <location>
        <begin position="53"/>
        <end position="54"/>
    </location>
    <ligand>
        <name>NAD(+)</name>
        <dbReference type="ChEBI" id="CHEBI:57540"/>
    </ligand>
</feature>
<dbReference type="AlphaFoldDB" id="A0A521G011"/>
<dbReference type="InterPro" id="IPR002504">
    <property type="entry name" value="NADK"/>
</dbReference>
<comment type="cofactor">
    <cofactor evidence="6">
        <name>a divalent metal cation</name>
        <dbReference type="ChEBI" id="CHEBI:60240"/>
    </cofactor>
</comment>
<dbReference type="InterPro" id="IPR017437">
    <property type="entry name" value="ATP-NAD_kinase_PpnK-typ_C"/>
</dbReference>
<protein>
    <recommendedName>
        <fullName evidence="6">NAD kinase</fullName>
        <ecNumber evidence="6">2.7.1.23</ecNumber>
    </recommendedName>
    <alternativeName>
        <fullName evidence="6">ATP-dependent NAD kinase</fullName>
    </alternativeName>
</protein>
<dbReference type="GO" id="GO:0006741">
    <property type="term" value="P:NADP+ biosynthetic process"/>
    <property type="evidence" value="ECO:0007669"/>
    <property type="project" value="UniProtKB-UniRule"/>
</dbReference>
<feature type="binding site" evidence="6">
    <location>
        <position position="58"/>
    </location>
    <ligand>
        <name>NAD(+)</name>
        <dbReference type="ChEBI" id="CHEBI:57540"/>
    </ligand>
</feature>
<keyword evidence="3 6" id="KW-0521">NADP</keyword>
<evidence type="ECO:0000256" key="3">
    <source>
        <dbReference type="ARBA" id="ARBA00022857"/>
    </source>
</evidence>
<evidence type="ECO:0000256" key="4">
    <source>
        <dbReference type="ARBA" id="ARBA00023027"/>
    </source>
</evidence>
<dbReference type="Proteomes" id="UP000316238">
    <property type="component" value="Unassembled WGS sequence"/>
</dbReference>
<reference evidence="7" key="1">
    <citation type="submission" date="2017-07" db="EMBL/GenBank/DDBJ databases">
        <title>The cable genome - Insights into the physiology and evolution of filamentous bacteria capable of sulfide oxidation via long distance electron transfer.</title>
        <authorList>
            <person name="Thorup C."/>
            <person name="Bjerg J.T."/>
            <person name="Schreiber L."/>
            <person name="Nielsen L.P."/>
            <person name="Kjeldsen K.U."/>
            <person name="Boesen T."/>
            <person name="Boggild A."/>
            <person name="Meysman F."/>
            <person name="Geelhoed J."/>
            <person name="Schramm A."/>
        </authorList>
    </citation>
    <scope>NUCLEOTIDE SEQUENCE [LARGE SCALE GENOMIC DNA]</scope>
    <source>
        <strain evidence="7">GS</strain>
    </source>
</reference>
<dbReference type="InterPro" id="IPR016064">
    <property type="entry name" value="NAD/diacylglycerol_kinase_sf"/>
</dbReference>
<feature type="binding site" evidence="6">
    <location>
        <begin position="129"/>
        <end position="130"/>
    </location>
    <ligand>
        <name>NAD(+)</name>
        <dbReference type="ChEBI" id="CHEBI:57540"/>
    </ligand>
</feature>
<comment type="subcellular location">
    <subcellularLocation>
        <location evidence="6">Cytoplasm</location>
    </subcellularLocation>
</comment>
<evidence type="ECO:0000256" key="5">
    <source>
        <dbReference type="ARBA" id="ARBA00047925"/>
    </source>
</evidence>
<comment type="function">
    <text evidence="6">Involved in the regulation of the intracellular balance of NAD and NADP, and is a key enzyme in the biosynthesis of NADP. Catalyzes specifically the phosphorylation on 2'-hydroxyl of the adenosine moiety of NAD to yield NADP.</text>
</comment>
<dbReference type="Pfam" id="PF20143">
    <property type="entry name" value="NAD_kinase_C"/>
    <property type="match status" value="1"/>
</dbReference>
<keyword evidence="6" id="KW-0067">ATP-binding</keyword>
<dbReference type="GO" id="GO:0019674">
    <property type="term" value="P:NAD+ metabolic process"/>
    <property type="evidence" value="ECO:0007669"/>
    <property type="project" value="InterPro"/>
</dbReference>
<dbReference type="PANTHER" id="PTHR20275">
    <property type="entry name" value="NAD KINASE"/>
    <property type="match status" value="1"/>
</dbReference>
<sequence>MRIRRVGIITRKDSPPVQRIGEELAAWFRQRSIKADLDQIEPDMDMLTILGGDGTLLHVADQAARLGIPVVGVNLGYLGFLTEVAAEEMYPALEEILCGRITIEERLMLKAQLLDGNGVPVGKPWFALNEVVLLKGSTEPLLRLCCWADEEYVATYKADGLIISTPTGSTAYNLSAGGPIAHAGLQALLLTPICPFMLESRPVLLPPQTQVTTSLAQPASKVKVVADGMPVGVIQKNSFLTVVAASKPLRLISSPHKGYFAILRSKLNWASCDCGKPLPDCIRTAQHRPISSCAGD</sequence>
<dbReference type="GO" id="GO:0003951">
    <property type="term" value="F:NAD+ kinase activity"/>
    <property type="evidence" value="ECO:0007669"/>
    <property type="project" value="UniProtKB-UniRule"/>
</dbReference>
<feature type="binding site" evidence="6">
    <location>
        <begin position="170"/>
        <end position="175"/>
    </location>
    <ligand>
        <name>NAD(+)</name>
        <dbReference type="ChEBI" id="CHEBI:57540"/>
    </ligand>
</feature>
<evidence type="ECO:0000313" key="8">
    <source>
        <dbReference type="Proteomes" id="UP000316238"/>
    </source>
</evidence>
<gene>
    <name evidence="6" type="primary">nadK</name>
    <name evidence="7" type="ORF">CDV28_12928</name>
</gene>
<feature type="binding site" evidence="6">
    <location>
        <position position="159"/>
    </location>
    <ligand>
        <name>NAD(+)</name>
        <dbReference type="ChEBI" id="CHEBI:57540"/>
    </ligand>
</feature>
<evidence type="ECO:0000256" key="1">
    <source>
        <dbReference type="ARBA" id="ARBA00022679"/>
    </source>
</evidence>
<comment type="caution">
    <text evidence="6">Lacks conserved residue(s) required for the propagation of feature annotation.</text>
</comment>
<dbReference type="InterPro" id="IPR017438">
    <property type="entry name" value="ATP-NAD_kinase_N"/>
</dbReference>
<comment type="similarity">
    <text evidence="6">Belongs to the NAD kinase family.</text>
</comment>
<dbReference type="Gene3D" id="2.60.200.30">
    <property type="entry name" value="Probable inorganic polyphosphate/atp-NAD kinase, domain 2"/>
    <property type="match status" value="1"/>
</dbReference>
<dbReference type="Pfam" id="PF01513">
    <property type="entry name" value="NAD_kinase"/>
    <property type="match status" value="1"/>
</dbReference>
<name>A0A521G011_9BACT</name>
<keyword evidence="1 6" id="KW-0808">Transferase</keyword>
<dbReference type="HAMAP" id="MF_00361">
    <property type="entry name" value="NAD_kinase"/>
    <property type="match status" value="1"/>
</dbReference>
<keyword evidence="6" id="KW-0547">Nucleotide-binding</keyword>
<organism evidence="7 8">
    <name type="scientific">Candidatus Electronema aureum</name>
    <dbReference type="NCBI Taxonomy" id="2005002"/>
    <lineage>
        <taxon>Bacteria</taxon>
        <taxon>Pseudomonadati</taxon>
        <taxon>Thermodesulfobacteriota</taxon>
        <taxon>Desulfobulbia</taxon>
        <taxon>Desulfobulbales</taxon>
        <taxon>Desulfobulbaceae</taxon>
        <taxon>Candidatus Electronema</taxon>
    </lineage>
</organism>
<evidence type="ECO:0000313" key="7">
    <source>
        <dbReference type="EMBL" id="TAA74363.1"/>
    </source>
</evidence>
<keyword evidence="8" id="KW-1185">Reference proteome</keyword>